<reference evidence="2 3" key="1">
    <citation type="submission" date="2021-01" db="EMBL/GenBank/DDBJ databases">
        <title>WGS of actinomycetes isolated from Thailand.</title>
        <authorList>
            <person name="Thawai C."/>
        </authorList>
    </citation>
    <scope>NUCLEOTIDE SEQUENCE [LARGE SCALE GENOMIC DNA]</scope>
    <source>
        <strain evidence="2 3">CH5-8</strain>
    </source>
</reference>
<proteinExistence type="predicted"/>
<dbReference type="Proteomes" id="UP000621386">
    <property type="component" value="Unassembled WGS sequence"/>
</dbReference>
<keyword evidence="3" id="KW-1185">Reference proteome</keyword>
<name>A0ABS1P7C0_9ACTN</name>
<evidence type="ECO:0000313" key="2">
    <source>
        <dbReference type="EMBL" id="MBL1107965.1"/>
    </source>
</evidence>
<comment type="caution">
    <text evidence="2">The sequence shown here is derived from an EMBL/GenBank/DDBJ whole genome shotgun (WGS) entry which is preliminary data.</text>
</comment>
<sequence>MTPRAVDVPALLPLPDPGDLSEQQRRGATCIWDNTPLTTVTAVDLGERQAADGTSWFPRACRPCIANRAHRGLLDHGATCLLCAAEETAADCAIGRGLYRLQRECRR</sequence>
<evidence type="ECO:0000256" key="1">
    <source>
        <dbReference type="SAM" id="MobiDB-lite"/>
    </source>
</evidence>
<gene>
    <name evidence="2" type="ORF">JK361_25820</name>
</gene>
<evidence type="ECO:0000313" key="3">
    <source>
        <dbReference type="Proteomes" id="UP000621386"/>
    </source>
</evidence>
<organism evidence="2 3">
    <name type="scientific">Streptomyces musisoli</name>
    <dbReference type="NCBI Taxonomy" id="2802280"/>
    <lineage>
        <taxon>Bacteria</taxon>
        <taxon>Bacillati</taxon>
        <taxon>Actinomycetota</taxon>
        <taxon>Actinomycetes</taxon>
        <taxon>Kitasatosporales</taxon>
        <taxon>Streptomycetaceae</taxon>
        <taxon>Streptomyces</taxon>
    </lineage>
</organism>
<protein>
    <submittedName>
        <fullName evidence="2">Uncharacterized protein</fullName>
    </submittedName>
</protein>
<accession>A0ABS1P7C0</accession>
<feature type="compositionally biased region" description="Low complexity" evidence="1">
    <location>
        <begin position="1"/>
        <end position="20"/>
    </location>
</feature>
<feature type="region of interest" description="Disordered" evidence="1">
    <location>
        <begin position="1"/>
        <end position="22"/>
    </location>
</feature>
<dbReference type="EMBL" id="JAERRH010000010">
    <property type="protein sequence ID" value="MBL1107965.1"/>
    <property type="molecule type" value="Genomic_DNA"/>
</dbReference>